<evidence type="ECO:0000313" key="22">
    <source>
        <dbReference type="Proteomes" id="UP000253314"/>
    </source>
</evidence>
<dbReference type="Pfam" id="PF08245">
    <property type="entry name" value="Mur_ligase_M"/>
    <property type="match status" value="1"/>
</dbReference>
<dbReference type="GO" id="GO:0051301">
    <property type="term" value="P:cell division"/>
    <property type="evidence" value="ECO:0007669"/>
    <property type="project" value="UniProtKB-KW"/>
</dbReference>
<evidence type="ECO:0000256" key="18">
    <source>
        <dbReference type="RuleBase" id="RU003664"/>
    </source>
</evidence>
<dbReference type="RefSeq" id="WP_113805118.1">
    <property type="nucleotide sequence ID" value="NZ_QOCW01000005.1"/>
</dbReference>
<dbReference type="AlphaFoldDB" id="A0A366Y1C3"/>
<evidence type="ECO:0000313" key="21">
    <source>
        <dbReference type="EMBL" id="RBW70213.1"/>
    </source>
</evidence>
<evidence type="ECO:0000256" key="5">
    <source>
        <dbReference type="ARBA" id="ARBA00012212"/>
    </source>
</evidence>
<dbReference type="NCBIfam" id="TIGR01087">
    <property type="entry name" value="murD"/>
    <property type="match status" value="1"/>
</dbReference>
<dbReference type="InterPro" id="IPR036615">
    <property type="entry name" value="Mur_ligase_C_dom_sf"/>
</dbReference>
<evidence type="ECO:0000259" key="19">
    <source>
        <dbReference type="Pfam" id="PF02875"/>
    </source>
</evidence>
<dbReference type="OrthoDB" id="9809796at2"/>
<dbReference type="GO" id="GO:0008360">
    <property type="term" value="P:regulation of cell shape"/>
    <property type="evidence" value="ECO:0007669"/>
    <property type="project" value="UniProtKB-KW"/>
</dbReference>
<dbReference type="SUPFAM" id="SSF53244">
    <property type="entry name" value="MurD-like peptide ligases, peptide-binding domain"/>
    <property type="match status" value="1"/>
</dbReference>
<evidence type="ECO:0000256" key="13">
    <source>
        <dbReference type="ARBA" id="ARBA00023316"/>
    </source>
</evidence>
<dbReference type="InterPro" id="IPR036565">
    <property type="entry name" value="Mur-like_cat_sf"/>
</dbReference>
<dbReference type="Pfam" id="PF21799">
    <property type="entry name" value="MurD-like_N"/>
    <property type="match status" value="1"/>
</dbReference>
<dbReference type="GO" id="GO:0009252">
    <property type="term" value="P:peptidoglycan biosynthetic process"/>
    <property type="evidence" value="ECO:0007669"/>
    <property type="project" value="UniProtKB-UniRule"/>
</dbReference>
<keyword evidence="13 17" id="KW-0961">Cell wall biogenesis/degradation</keyword>
<comment type="similarity">
    <text evidence="4 17">Belongs to the MurCDEF family.</text>
</comment>
<dbReference type="InterPro" id="IPR013221">
    <property type="entry name" value="Mur_ligase_cen"/>
</dbReference>
<comment type="caution">
    <text evidence="21">The sequence shown here is derived from an EMBL/GenBank/DDBJ whole genome shotgun (WGS) entry which is preliminary data.</text>
</comment>
<evidence type="ECO:0000256" key="8">
    <source>
        <dbReference type="ARBA" id="ARBA00022598"/>
    </source>
</evidence>
<evidence type="ECO:0000256" key="12">
    <source>
        <dbReference type="ARBA" id="ARBA00022984"/>
    </source>
</evidence>
<keyword evidence="22" id="KW-1185">Reference proteome</keyword>
<evidence type="ECO:0000256" key="4">
    <source>
        <dbReference type="ARBA" id="ARBA00010416"/>
    </source>
</evidence>
<keyword evidence="8 17" id="KW-0436">Ligase</keyword>
<dbReference type="PANTHER" id="PTHR43692:SF1">
    <property type="entry name" value="UDP-N-ACETYLMURAMOYLALANINE--D-GLUTAMATE LIGASE"/>
    <property type="match status" value="1"/>
</dbReference>
<sequence>MKKYADFSNKNVLVLGIAKSGYAAAKLLKKLGAEVVVNDLKPLEENESAQELQKEGIEVVTGSHPMSLLDRKLDYVVKNPGIPYSNQLVNGAIERDIPVITEVEIAGLISKAEFVGITGSNGKTTTTTLIGEMLKGSNKKPVVAGNIGTVVCEVAASSSEDEIIVTELSSFQLLGIRRFQPKISVLLNIFDAHLDYHGTKEEYMKAKAKLFANQTNMDYTVYNADDSLVCEMVKTSKAQMIPFSRMKTLDNGVYVKEGKVYFKGEAVLEVNDIVLPGKHNLENILAAVAVAKLLYVSNDWIHQVLTTFTGVKHRLQYVTEINGRKFYNDSKATNILATKTAIEAFSEPVVLIAGGLDRGNGFDDLVSSLNKKVKALITYGQTAEKLKEAGEKAGINVIEKVNNVEQAVSSAYQHSTSGDVILLSPACASWDQYKSFEQRGDIFVNQVHKLVL</sequence>
<feature type="domain" description="Mur ligase C-terminal" evidence="19">
    <location>
        <begin position="313"/>
        <end position="427"/>
    </location>
</feature>
<dbReference type="GO" id="GO:0005737">
    <property type="term" value="C:cytoplasm"/>
    <property type="evidence" value="ECO:0007669"/>
    <property type="project" value="UniProtKB-SubCell"/>
</dbReference>
<dbReference type="Gene3D" id="3.90.190.20">
    <property type="entry name" value="Mur ligase, C-terminal domain"/>
    <property type="match status" value="1"/>
</dbReference>
<dbReference type="InterPro" id="IPR004101">
    <property type="entry name" value="Mur_ligase_C"/>
</dbReference>
<dbReference type="Pfam" id="PF02875">
    <property type="entry name" value="Mur_ligase_C"/>
    <property type="match status" value="1"/>
</dbReference>
<dbReference type="UniPathway" id="UPA00219"/>
<organism evidence="21 22">
    <name type="scientific">Bacillus taeanensis</name>
    <dbReference type="NCBI Taxonomy" id="273032"/>
    <lineage>
        <taxon>Bacteria</taxon>
        <taxon>Bacillati</taxon>
        <taxon>Bacillota</taxon>
        <taxon>Bacilli</taxon>
        <taxon>Bacillales</taxon>
        <taxon>Bacillaceae</taxon>
        <taxon>Bacillus</taxon>
    </lineage>
</organism>
<evidence type="ECO:0000259" key="20">
    <source>
        <dbReference type="Pfam" id="PF08245"/>
    </source>
</evidence>
<evidence type="ECO:0000256" key="9">
    <source>
        <dbReference type="ARBA" id="ARBA00022741"/>
    </source>
</evidence>
<evidence type="ECO:0000256" key="6">
    <source>
        <dbReference type="ARBA" id="ARBA00015655"/>
    </source>
</evidence>
<keyword evidence="9 17" id="KW-0547">Nucleotide-binding</keyword>
<dbReference type="GO" id="GO:0005524">
    <property type="term" value="F:ATP binding"/>
    <property type="evidence" value="ECO:0007669"/>
    <property type="project" value="UniProtKB-UniRule"/>
</dbReference>
<dbReference type="HAMAP" id="MF_00639">
    <property type="entry name" value="MurD"/>
    <property type="match status" value="1"/>
</dbReference>
<evidence type="ECO:0000256" key="11">
    <source>
        <dbReference type="ARBA" id="ARBA00022960"/>
    </source>
</evidence>
<name>A0A366Y1C3_9BACI</name>
<dbReference type="PANTHER" id="PTHR43692">
    <property type="entry name" value="UDP-N-ACETYLMURAMOYLALANINE--D-GLUTAMATE LIGASE"/>
    <property type="match status" value="1"/>
</dbReference>
<dbReference type="Gene3D" id="3.40.1190.10">
    <property type="entry name" value="Mur-like, catalytic domain"/>
    <property type="match status" value="1"/>
</dbReference>
<dbReference type="SUPFAM" id="SSF53623">
    <property type="entry name" value="MurD-like peptide ligases, catalytic domain"/>
    <property type="match status" value="1"/>
</dbReference>
<protein>
    <recommendedName>
        <fullName evidence="6 17">UDP-N-acetylmuramoylalanine--D-glutamate ligase</fullName>
        <ecNumber evidence="5 17">6.3.2.9</ecNumber>
    </recommendedName>
    <alternativeName>
        <fullName evidence="15 17">D-glutamic acid-adding enzyme</fullName>
    </alternativeName>
    <alternativeName>
        <fullName evidence="14 17">UDP-N-acetylmuramoyl-L-alanyl-D-glutamate synthetase</fullName>
    </alternativeName>
</protein>
<gene>
    <name evidence="17" type="primary">murD</name>
    <name evidence="21" type="ORF">DS031_06460</name>
</gene>
<dbReference type="EMBL" id="QOCW01000005">
    <property type="protein sequence ID" value="RBW70213.1"/>
    <property type="molecule type" value="Genomic_DNA"/>
</dbReference>
<evidence type="ECO:0000256" key="2">
    <source>
        <dbReference type="ARBA" id="ARBA00004496"/>
    </source>
</evidence>
<evidence type="ECO:0000256" key="3">
    <source>
        <dbReference type="ARBA" id="ARBA00004752"/>
    </source>
</evidence>
<keyword evidence="12 17" id="KW-0573">Peptidoglycan synthesis</keyword>
<dbReference type="Gene3D" id="3.40.50.720">
    <property type="entry name" value="NAD(P)-binding Rossmann-like Domain"/>
    <property type="match status" value="1"/>
</dbReference>
<evidence type="ECO:0000256" key="10">
    <source>
        <dbReference type="ARBA" id="ARBA00022840"/>
    </source>
</evidence>
<keyword evidence="17 18" id="KW-0131">Cell cycle</keyword>
<dbReference type="GO" id="GO:0071555">
    <property type="term" value="P:cell wall organization"/>
    <property type="evidence" value="ECO:0007669"/>
    <property type="project" value="UniProtKB-KW"/>
</dbReference>
<comment type="pathway">
    <text evidence="3 17 18">Cell wall biogenesis; peptidoglycan biosynthesis.</text>
</comment>
<keyword evidence="17 18" id="KW-0132">Cell division</keyword>
<keyword evidence="7 17" id="KW-0963">Cytoplasm</keyword>
<comment type="function">
    <text evidence="1 17 18">Cell wall formation. Catalyzes the addition of glutamate to the nucleotide precursor UDP-N-acetylmuramoyl-L-alanine (UMA).</text>
</comment>
<dbReference type="SUPFAM" id="SSF51984">
    <property type="entry name" value="MurCD N-terminal domain"/>
    <property type="match status" value="1"/>
</dbReference>
<evidence type="ECO:0000256" key="15">
    <source>
        <dbReference type="ARBA" id="ARBA00032324"/>
    </source>
</evidence>
<dbReference type="GO" id="GO:0008764">
    <property type="term" value="F:UDP-N-acetylmuramoylalanine-D-glutamate ligase activity"/>
    <property type="evidence" value="ECO:0007669"/>
    <property type="project" value="UniProtKB-UniRule"/>
</dbReference>
<evidence type="ECO:0000256" key="16">
    <source>
        <dbReference type="ARBA" id="ARBA00047632"/>
    </source>
</evidence>
<comment type="subcellular location">
    <subcellularLocation>
        <location evidence="2 17 18">Cytoplasm</location>
    </subcellularLocation>
</comment>
<evidence type="ECO:0000256" key="1">
    <source>
        <dbReference type="ARBA" id="ARBA00002734"/>
    </source>
</evidence>
<keyword evidence="10 17" id="KW-0067">ATP-binding</keyword>
<dbReference type="Proteomes" id="UP000253314">
    <property type="component" value="Unassembled WGS sequence"/>
</dbReference>
<keyword evidence="11 17" id="KW-0133">Cell shape</keyword>
<comment type="catalytic activity">
    <reaction evidence="16 17 18">
        <text>UDP-N-acetyl-alpha-D-muramoyl-L-alanine + D-glutamate + ATP = UDP-N-acetyl-alpha-D-muramoyl-L-alanyl-D-glutamate + ADP + phosphate + H(+)</text>
        <dbReference type="Rhea" id="RHEA:16429"/>
        <dbReference type="ChEBI" id="CHEBI:15378"/>
        <dbReference type="ChEBI" id="CHEBI:29986"/>
        <dbReference type="ChEBI" id="CHEBI:30616"/>
        <dbReference type="ChEBI" id="CHEBI:43474"/>
        <dbReference type="ChEBI" id="CHEBI:83898"/>
        <dbReference type="ChEBI" id="CHEBI:83900"/>
        <dbReference type="ChEBI" id="CHEBI:456216"/>
        <dbReference type="EC" id="6.3.2.9"/>
    </reaction>
</comment>
<proteinExistence type="inferred from homology"/>
<feature type="domain" description="Mur ligase central" evidence="20">
    <location>
        <begin position="117"/>
        <end position="291"/>
    </location>
</feature>
<feature type="binding site" evidence="17">
    <location>
        <begin position="119"/>
        <end position="125"/>
    </location>
    <ligand>
        <name>ATP</name>
        <dbReference type="ChEBI" id="CHEBI:30616"/>
    </ligand>
</feature>
<evidence type="ECO:0000256" key="14">
    <source>
        <dbReference type="ARBA" id="ARBA00030398"/>
    </source>
</evidence>
<accession>A0A366Y1C3</accession>
<dbReference type="EC" id="6.3.2.9" evidence="5 17"/>
<reference evidence="21 22" key="1">
    <citation type="submission" date="2018-07" db="EMBL/GenBank/DDBJ databases">
        <title>Lottiidibacillus patelloidae gen. nov., sp. nov., isolated from the intestinal tract of a marine limpet and the reclassification of B. taeanensis BH030017T, B. algicola KMM 3737T and B. hwajinpoensis SW-72T as genus Lottiidibacillus.</title>
        <authorList>
            <person name="Liu R."/>
            <person name="Huang Z."/>
        </authorList>
    </citation>
    <scope>NUCLEOTIDE SEQUENCE [LARGE SCALE GENOMIC DNA]</scope>
    <source>
        <strain evidence="21 22">BH030017</strain>
    </source>
</reference>
<evidence type="ECO:0000256" key="17">
    <source>
        <dbReference type="HAMAP-Rule" id="MF_00639"/>
    </source>
</evidence>
<evidence type="ECO:0000256" key="7">
    <source>
        <dbReference type="ARBA" id="ARBA00022490"/>
    </source>
</evidence>
<dbReference type="InterPro" id="IPR005762">
    <property type="entry name" value="MurD"/>
</dbReference>